<feature type="transmembrane region" description="Helical" evidence="5">
    <location>
        <begin position="73"/>
        <end position="91"/>
    </location>
</feature>
<protein>
    <submittedName>
        <fullName evidence="7">MFS transporter</fullName>
    </submittedName>
</protein>
<dbReference type="CDD" id="cd17393">
    <property type="entry name" value="MFS_MosC_like"/>
    <property type="match status" value="1"/>
</dbReference>
<evidence type="ECO:0000256" key="3">
    <source>
        <dbReference type="ARBA" id="ARBA00022989"/>
    </source>
</evidence>
<comment type="caution">
    <text evidence="7">The sequence shown here is derived from an EMBL/GenBank/DDBJ whole genome shotgun (WGS) entry which is preliminary data.</text>
</comment>
<evidence type="ECO:0000313" key="8">
    <source>
        <dbReference type="Proteomes" id="UP000318590"/>
    </source>
</evidence>
<feature type="transmembrane region" description="Helical" evidence="5">
    <location>
        <begin position="97"/>
        <end position="118"/>
    </location>
</feature>
<feature type="transmembrane region" description="Helical" evidence="5">
    <location>
        <begin position="159"/>
        <end position="177"/>
    </location>
</feature>
<feature type="transmembrane region" description="Helical" evidence="5">
    <location>
        <begin position="266"/>
        <end position="283"/>
    </location>
</feature>
<accession>A0A547Q6Z7</accession>
<reference evidence="7 8" key="1">
    <citation type="submission" date="2019-06" db="EMBL/GenBank/DDBJ databases">
        <title>Paenimaribius caenipelagi gen. nov., sp. nov., isolated from a tidal flat.</title>
        <authorList>
            <person name="Yoon J.-H."/>
        </authorList>
    </citation>
    <scope>NUCLEOTIDE SEQUENCE [LARGE SCALE GENOMIC DNA]</scope>
    <source>
        <strain evidence="7 8">JBTF-M29</strain>
    </source>
</reference>
<dbReference type="InterPro" id="IPR051788">
    <property type="entry name" value="MFS_Transporter"/>
</dbReference>
<dbReference type="GO" id="GO:0016020">
    <property type="term" value="C:membrane"/>
    <property type="evidence" value="ECO:0007669"/>
    <property type="project" value="UniProtKB-SubCell"/>
</dbReference>
<feature type="transmembrane region" description="Helical" evidence="5">
    <location>
        <begin position="321"/>
        <end position="338"/>
    </location>
</feature>
<organism evidence="7 8">
    <name type="scientific">Palleronia caenipelagi</name>
    <dbReference type="NCBI Taxonomy" id="2489174"/>
    <lineage>
        <taxon>Bacteria</taxon>
        <taxon>Pseudomonadati</taxon>
        <taxon>Pseudomonadota</taxon>
        <taxon>Alphaproteobacteria</taxon>
        <taxon>Rhodobacterales</taxon>
        <taxon>Roseobacteraceae</taxon>
        <taxon>Palleronia</taxon>
    </lineage>
</organism>
<keyword evidence="2 5" id="KW-0812">Transmembrane</keyword>
<dbReference type="Pfam" id="PF07690">
    <property type="entry name" value="MFS_1"/>
    <property type="match status" value="1"/>
</dbReference>
<evidence type="ECO:0000256" key="4">
    <source>
        <dbReference type="ARBA" id="ARBA00023136"/>
    </source>
</evidence>
<feature type="transmembrane region" description="Helical" evidence="5">
    <location>
        <begin position="289"/>
        <end position="309"/>
    </location>
</feature>
<feature type="transmembrane region" description="Helical" evidence="5">
    <location>
        <begin position="7"/>
        <end position="26"/>
    </location>
</feature>
<feature type="transmembrane region" description="Helical" evidence="5">
    <location>
        <begin position="38"/>
        <end position="61"/>
    </location>
</feature>
<keyword evidence="4 5" id="KW-0472">Membrane</keyword>
<dbReference type="Gene3D" id="1.20.1250.20">
    <property type="entry name" value="MFS general substrate transporter like domains"/>
    <property type="match status" value="2"/>
</dbReference>
<dbReference type="InterPro" id="IPR011701">
    <property type="entry name" value="MFS"/>
</dbReference>
<evidence type="ECO:0000313" key="7">
    <source>
        <dbReference type="EMBL" id="TRD22160.1"/>
    </source>
</evidence>
<dbReference type="PROSITE" id="PS50850">
    <property type="entry name" value="MFS"/>
    <property type="match status" value="1"/>
</dbReference>
<keyword evidence="3 5" id="KW-1133">Transmembrane helix</keyword>
<feature type="domain" description="Major facilitator superfamily (MFS) profile" evidence="6">
    <location>
        <begin position="199"/>
        <end position="375"/>
    </location>
</feature>
<evidence type="ECO:0000256" key="5">
    <source>
        <dbReference type="SAM" id="Phobius"/>
    </source>
</evidence>
<feature type="transmembrane region" description="Helical" evidence="5">
    <location>
        <begin position="344"/>
        <end position="369"/>
    </location>
</feature>
<dbReference type="Proteomes" id="UP000318590">
    <property type="component" value="Unassembled WGS sequence"/>
</dbReference>
<evidence type="ECO:0000259" key="6">
    <source>
        <dbReference type="PROSITE" id="PS50850"/>
    </source>
</evidence>
<dbReference type="SUPFAM" id="SSF103473">
    <property type="entry name" value="MFS general substrate transporter"/>
    <property type="match status" value="1"/>
</dbReference>
<name>A0A547Q6Z7_9RHOB</name>
<evidence type="ECO:0000256" key="2">
    <source>
        <dbReference type="ARBA" id="ARBA00022692"/>
    </source>
</evidence>
<keyword evidence="8" id="KW-1185">Reference proteome</keyword>
<proteinExistence type="predicted"/>
<gene>
    <name evidence="7" type="ORF">FEV53_05400</name>
</gene>
<sequence>MSQTRDARIAIVAAFALNGGMLGLWASRIPAFVERFSLGADTLGLLLLCVAAGAFLAFPVAGRMTDQRGAATVTRILSIALPLCAIALALAPSVLVLGIVLALFGACFGGMDVAMNGWGTEVERAMDRPIMSSFHAAFSLGTAISAATAPVAIALELPVWAHFAAVALPATALTLWLERVPWQSQIVEDGPAFALPRGPLIAAGLIAMASAVGEGSMIDWSALYLIEETGTTEARSGIGLAVFSAFMVGTRLTADRIVARIGPIQAARISGIIAVAGAGLLALSPGFAVALIAMALMGIGCAALFPLAFSRAAADPHIPPGTGIASVATLGYGAILLGPPVIGWIAAATSLATAMIYVAVLSLLIVLLAPSLARP</sequence>
<dbReference type="RefSeq" id="WP_142833799.1">
    <property type="nucleotide sequence ID" value="NZ_VFSV01000007.1"/>
</dbReference>
<feature type="transmembrane region" description="Helical" evidence="5">
    <location>
        <begin position="130"/>
        <end position="153"/>
    </location>
</feature>
<dbReference type="PANTHER" id="PTHR23514:SF13">
    <property type="entry name" value="INNER MEMBRANE PROTEIN YBJJ"/>
    <property type="match status" value="1"/>
</dbReference>
<dbReference type="AlphaFoldDB" id="A0A547Q6Z7"/>
<dbReference type="InterPro" id="IPR036259">
    <property type="entry name" value="MFS_trans_sf"/>
</dbReference>
<evidence type="ECO:0000256" key="1">
    <source>
        <dbReference type="ARBA" id="ARBA00004141"/>
    </source>
</evidence>
<dbReference type="EMBL" id="VFSV01000007">
    <property type="protein sequence ID" value="TRD22160.1"/>
    <property type="molecule type" value="Genomic_DNA"/>
</dbReference>
<comment type="subcellular location">
    <subcellularLocation>
        <location evidence="1">Membrane</location>
        <topology evidence="1">Multi-pass membrane protein</topology>
    </subcellularLocation>
</comment>
<dbReference type="InterPro" id="IPR020846">
    <property type="entry name" value="MFS_dom"/>
</dbReference>
<dbReference type="GO" id="GO:0022857">
    <property type="term" value="F:transmembrane transporter activity"/>
    <property type="evidence" value="ECO:0007669"/>
    <property type="project" value="InterPro"/>
</dbReference>
<dbReference type="OrthoDB" id="9810941at2"/>
<dbReference type="PANTHER" id="PTHR23514">
    <property type="entry name" value="BYPASS OF STOP CODON PROTEIN 6"/>
    <property type="match status" value="1"/>
</dbReference>